<evidence type="ECO:0000256" key="7">
    <source>
        <dbReference type="ARBA" id="ARBA00023242"/>
    </source>
</evidence>
<feature type="compositionally biased region" description="Polar residues" evidence="8">
    <location>
        <begin position="29"/>
        <end position="40"/>
    </location>
</feature>
<evidence type="ECO:0000259" key="9">
    <source>
        <dbReference type="PROSITE" id="PS50048"/>
    </source>
</evidence>
<dbReference type="CDD" id="cd00067">
    <property type="entry name" value="GAL4"/>
    <property type="match status" value="1"/>
</dbReference>
<dbReference type="PANTHER" id="PTHR47782:SF7">
    <property type="entry name" value="PROTEIN STB5"/>
    <property type="match status" value="1"/>
</dbReference>
<dbReference type="GO" id="GO:0000981">
    <property type="term" value="F:DNA-binding transcription factor activity, RNA polymerase II-specific"/>
    <property type="evidence" value="ECO:0007669"/>
    <property type="project" value="InterPro"/>
</dbReference>
<evidence type="ECO:0000313" key="10">
    <source>
        <dbReference type="EMBL" id="PYI36920.1"/>
    </source>
</evidence>
<keyword evidence="6" id="KW-0804">Transcription</keyword>
<dbReference type="GO" id="GO:0008270">
    <property type="term" value="F:zinc ion binding"/>
    <property type="evidence" value="ECO:0007669"/>
    <property type="project" value="InterPro"/>
</dbReference>
<name>A0A2V5J3X7_9EURO</name>
<dbReference type="GO" id="GO:0005634">
    <property type="term" value="C:nucleus"/>
    <property type="evidence" value="ECO:0007669"/>
    <property type="project" value="UniProtKB-SubCell"/>
</dbReference>
<evidence type="ECO:0000256" key="8">
    <source>
        <dbReference type="SAM" id="MobiDB-lite"/>
    </source>
</evidence>
<proteinExistence type="predicted"/>
<organism evidence="10 11">
    <name type="scientific">Aspergillus indologenus CBS 114.80</name>
    <dbReference type="NCBI Taxonomy" id="1450541"/>
    <lineage>
        <taxon>Eukaryota</taxon>
        <taxon>Fungi</taxon>
        <taxon>Dikarya</taxon>
        <taxon>Ascomycota</taxon>
        <taxon>Pezizomycotina</taxon>
        <taxon>Eurotiomycetes</taxon>
        <taxon>Eurotiomycetidae</taxon>
        <taxon>Eurotiales</taxon>
        <taxon>Aspergillaceae</taxon>
        <taxon>Aspergillus</taxon>
        <taxon>Aspergillus subgen. Circumdati</taxon>
    </lineage>
</organism>
<dbReference type="PANTHER" id="PTHR47782">
    <property type="entry name" value="ZN(II)2CYS6 TRANSCRIPTION FACTOR (EUROFUNG)-RELATED"/>
    <property type="match status" value="1"/>
</dbReference>
<dbReference type="GO" id="GO:0045944">
    <property type="term" value="P:positive regulation of transcription by RNA polymerase II"/>
    <property type="evidence" value="ECO:0007669"/>
    <property type="project" value="TreeGrafter"/>
</dbReference>
<keyword evidence="5" id="KW-0238">DNA-binding</keyword>
<dbReference type="PROSITE" id="PS00463">
    <property type="entry name" value="ZN2_CY6_FUNGAL_1"/>
    <property type="match status" value="1"/>
</dbReference>
<dbReference type="AlphaFoldDB" id="A0A2V5J3X7"/>
<keyword evidence="2" id="KW-0479">Metal-binding</keyword>
<dbReference type="GO" id="GO:0006351">
    <property type="term" value="P:DNA-templated transcription"/>
    <property type="evidence" value="ECO:0007669"/>
    <property type="project" value="InterPro"/>
</dbReference>
<keyword evidence="7" id="KW-0539">Nucleus</keyword>
<dbReference type="SUPFAM" id="SSF57701">
    <property type="entry name" value="Zn2/Cys6 DNA-binding domain"/>
    <property type="match status" value="1"/>
</dbReference>
<dbReference type="InterPro" id="IPR007219">
    <property type="entry name" value="XnlR_reg_dom"/>
</dbReference>
<dbReference type="GO" id="GO:0043565">
    <property type="term" value="F:sequence-specific DNA binding"/>
    <property type="evidence" value="ECO:0007669"/>
    <property type="project" value="TreeGrafter"/>
</dbReference>
<protein>
    <recommendedName>
        <fullName evidence="9">Zn(2)-C6 fungal-type domain-containing protein</fullName>
    </recommendedName>
</protein>
<dbReference type="SMART" id="SM00066">
    <property type="entry name" value="GAL4"/>
    <property type="match status" value="1"/>
</dbReference>
<comment type="subcellular location">
    <subcellularLocation>
        <location evidence="1">Nucleus</location>
    </subcellularLocation>
</comment>
<keyword evidence="4" id="KW-0805">Transcription regulation</keyword>
<evidence type="ECO:0000256" key="1">
    <source>
        <dbReference type="ARBA" id="ARBA00004123"/>
    </source>
</evidence>
<dbReference type="SMART" id="SM00906">
    <property type="entry name" value="Fungal_trans"/>
    <property type="match status" value="1"/>
</dbReference>
<evidence type="ECO:0000256" key="2">
    <source>
        <dbReference type="ARBA" id="ARBA00022723"/>
    </source>
</evidence>
<dbReference type="PROSITE" id="PS50048">
    <property type="entry name" value="ZN2_CY6_FUNGAL_2"/>
    <property type="match status" value="1"/>
</dbReference>
<dbReference type="InterPro" id="IPR036864">
    <property type="entry name" value="Zn2-C6_fun-type_DNA-bd_sf"/>
</dbReference>
<evidence type="ECO:0000256" key="6">
    <source>
        <dbReference type="ARBA" id="ARBA00023163"/>
    </source>
</evidence>
<keyword evidence="3" id="KW-0862">Zinc</keyword>
<dbReference type="InterPro" id="IPR001138">
    <property type="entry name" value="Zn2Cys6_DnaBD"/>
</dbReference>
<evidence type="ECO:0000256" key="3">
    <source>
        <dbReference type="ARBA" id="ARBA00022833"/>
    </source>
</evidence>
<feature type="domain" description="Zn(2)-C6 fungal-type" evidence="9">
    <location>
        <begin position="41"/>
        <end position="71"/>
    </location>
</feature>
<sequence>MPPKITKRSRVFQSDRFRLLRSPSVDPASFNSHNRSNSQPACDRCRGMKKRCDRSRPDCASCIHAGRKCSYPGRRDEVEALQARLDELTEHVRELEAVRTPQVDLAQRLIKPHGPVASPIVLVEAFLHHVYRAYPFLDKGRILRAAVDVPNDSPEDDAMILYMVMAIGHTSLERSGKAPSAGTAGFTIAYAEILQRCTMEESIHSVQVLVLLALYSLFDPQGPSTWTIVGIVSRQAVSLGLTRPGLLEDGLTPQTVQLRRRLFWSIFVLDRMMAVSVGQSPGLAVEDAMIPLPTITVEEFATPERAEVAAMLQVSRHVIELRQLEARILSTVHLTGGCLPGEKAPFDCSTITAKLRLEIENWYSQGCLISRPELDNVRVHDTMGWLNARYYHLLLLLHYPCRFNVRSDVNGIFRVRSLLELVRKFLQYNRVLLSSRQLPLNRITLNRLVPACLVLLHCFASDADLADPIRIETRVCIDILGSFPPQWRQAHHLVGIMRKLEEILPGHAIGVGDDSVQSSRLEMLSLLGDTLGRANCYQDIVSWEEPPGLSFARMEGQSPKFAPPLSRLNEPDVVCSFF</sequence>
<evidence type="ECO:0000256" key="5">
    <source>
        <dbReference type="ARBA" id="ARBA00023125"/>
    </source>
</evidence>
<dbReference type="Pfam" id="PF00172">
    <property type="entry name" value="Zn_clus"/>
    <property type="match status" value="1"/>
</dbReference>
<reference evidence="10 11" key="1">
    <citation type="submission" date="2018-02" db="EMBL/GenBank/DDBJ databases">
        <title>The genomes of Aspergillus section Nigri reveals drivers in fungal speciation.</title>
        <authorList>
            <consortium name="DOE Joint Genome Institute"/>
            <person name="Vesth T.C."/>
            <person name="Nybo J."/>
            <person name="Theobald S."/>
            <person name="Brandl J."/>
            <person name="Frisvad J.C."/>
            <person name="Nielsen K.F."/>
            <person name="Lyhne E.K."/>
            <person name="Kogle M.E."/>
            <person name="Kuo A."/>
            <person name="Riley R."/>
            <person name="Clum A."/>
            <person name="Nolan M."/>
            <person name="Lipzen A."/>
            <person name="Salamov A."/>
            <person name="Henrissat B."/>
            <person name="Wiebenga A."/>
            <person name="De vries R.P."/>
            <person name="Grigoriev I.V."/>
            <person name="Mortensen U.H."/>
            <person name="Andersen M.R."/>
            <person name="Baker S.E."/>
        </authorList>
    </citation>
    <scope>NUCLEOTIDE SEQUENCE [LARGE SCALE GENOMIC DNA]</scope>
    <source>
        <strain evidence="10 11">CBS 114.80</strain>
    </source>
</reference>
<dbReference type="EMBL" id="KZ825463">
    <property type="protein sequence ID" value="PYI36920.1"/>
    <property type="molecule type" value="Genomic_DNA"/>
</dbReference>
<dbReference type="Gene3D" id="4.10.240.10">
    <property type="entry name" value="Zn(2)-C6 fungal-type DNA-binding domain"/>
    <property type="match status" value="1"/>
</dbReference>
<feature type="region of interest" description="Disordered" evidence="8">
    <location>
        <begin position="23"/>
        <end position="42"/>
    </location>
</feature>
<dbReference type="CDD" id="cd12148">
    <property type="entry name" value="fungal_TF_MHR"/>
    <property type="match status" value="1"/>
</dbReference>
<evidence type="ECO:0000256" key="4">
    <source>
        <dbReference type="ARBA" id="ARBA00023015"/>
    </source>
</evidence>
<accession>A0A2V5J3X7</accession>
<evidence type="ECO:0000313" key="11">
    <source>
        <dbReference type="Proteomes" id="UP000248817"/>
    </source>
</evidence>
<dbReference type="Proteomes" id="UP000248817">
    <property type="component" value="Unassembled WGS sequence"/>
</dbReference>
<dbReference type="Pfam" id="PF04082">
    <property type="entry name" value="Fungal_trans"/>
    <property type="match status" value="1"/>
</dbReference>
<gene>
    <name evidence="10" type="ORF">BP00DRAFT_385916</name>
</gene>
<dbReference type="InterPro" id="IPR052202">
    <property type="entry name" value="Yeast_MetPath_Reg"/>
</dbReference>
<keyword evidence="11" id="KW-1185">Reference proteome</keyword>